<accession>R7V3K3</accession>
<sequence length="404" mass="46342">MQMSISLLYSFHCSTSEWHTSYIQTVKNPPSVRLLWKSKSICLLAISAILCTCSLSVSFFPSTLRTQGTRNRSQFAALPPPAFAPLLPICSNDFLRDFATKHHRYPDSINWHSNYSSFSPASCRVVSHNILKCLKRKKMKRIAVYGASQVKRYRLALVEALERAGLSCDYVSQEERQPLRNIDMDYFAAGNKTLRSSMVVGQDYGCTGCSGSLTSCKYKNSSEFVMIEHISTENVNTKYLILNESIVASTFEKFIFNVHLKDSFPDLSVFFVPMNHIKQNPVWNFHHDFPRALLPVVKKAKPPQCDFFFIPGTAEFEQHRKAHNYKDMLWYGLLATDAIRRLNAELFKLLEGEVTNKKSKIYSFLDLVDVTLPVSHLSLDGVHFTPEWYSVFWKVFLDVYCQNK</sequence>
<evidence type="ECO:0000313" key="1">
    <source>
        <dbReference type="EMBL" id="ELU13428.1"/>
    </source>
</evidence>
<reference evidence="2" key="3">
    <citation type="submission" date="2015-06" db="UniProtKB">
        <authorList>
            <consortium name="EnsemblMetazoa"/>
        </authorList>
    </citation>
    <scope>IDENTIFICATION</scope>
</reference>
<evidence type="ECO:0000313" key="2">
    <source>
        <dbReference type="EnsemblMetazoa" id="CapteP196518"/>
    </source>
</evidence>
<dbReference type="AlphaFoldDB" id="R7V3K3"/>
<proteinExistence type="predicted"/>
<keyword evidence="3" id="KW-1185">Reference proteome</keyword>
<dbReference type="HOGENOM" id="CLU_038092_1_0_1"/>
<reference evidence="1 3" key="2">
    <citation type="journal article" date="2013" name="Nature">
        <title>Insights into bilaterian evolution from three spiralian genomes.</title>
        <authorList>
            <person name="Simakov O."/>
            <person name="Marletaz F."/>
            <person name="Cho S.J."/>
            <person name="Edsinger-Gonzales E."/>
            <person name="Havlak P."/>
            <person name="Hellsten U."/>
            <person name="Kuo D.H."/>
            <person name="Larsson T."/>
            <person name="Lv J."/>
            <person name="Arendt D."/>
            <person name="Savage R."/>
            <person name="Osoegawa K."/>
            <person name="de Jong P."/>
            <person name="Grimwood J."/>
            <person name="Chapman J.A."/>
            <person name="Shapiro H."/>
            <person name="Aerts A."/>
            <person name="Otillar R.P."/>
            <person name="Terry A.Y."/>
            <person name="Boore J.L."/>
            <person name="Grigoriev I.V."/>
            <person name="Lindberg D.R."/>
            <person name="Seaver E.C."/>
            <person name="Weisblat D.A."/>
            <person name="Putnam N.H."/>
            <person name="Rokhsar D.S."/>
        </authorList>
    </citation>
    <scope>NUCLEOTIDE SEQUENCE</scope>
    <source>
        <strain evidence="1 3">I ESC-2004</strain>
    </source>
</reference>
<name>R7V3K3_CAPTE</name>
<gene>
    <name evidence="1" type="ORF">CAPTEDRAFT_196518</name>
</gene>
<organism evidence="1">
    <name type="scientific">Capitella teleta</name>
    <name type="common">Polychaete worm</name>
    <dbReference type="NCBI Taxonomy" id="283909"/>
    <lineage>
        <taxon>Eukaryota</taxon>
        <taxon>Metazoa</taxon>
        <taxon>Spiralia</taxon>
        <taxon>Lophotrochozoa</taxon>
        <taxon>Annelida</taxon>
        <taxon>Polychaeta</taxon>
        <taxon>Sedentaria</taxon>
        <taxon>Scolecida</taxon>
        <taxon>Capitellidae</taxon>
        <taxon>Capitella</taxon>
    </lineage>
</organism>
<protein>
    <submittedName>
        <fullName evidence="1 2">Uncharacterized protein</fullName>
    </submittedName>
</protein>
<dbReference type="EMBL" id="KB295236">
    <property type="protein sequence ID" value="ELU13428.1"/>
    <property type="molecule type" value="Genomic_DNA"/>
</dbReference>
<dbReference type="EMBL" id="AMQN01005150">
    <property type="status" value="NOT_ANNOTATED_CDS"/>
    <property type="molecule type" value="Genomic_DNA"/>
</dbReference>
<dbReference type="Proteomes" id="UP000014760">
    <property type="component" value="Unassembled WGS sequence"/>
</dbReference>
<reference evidence="3" key="1">
    <citation type="submission" date="2012-12" db="EMBL/GenBank/DDBJ databases">
        <authorList>
            <person name="Hellsten U."/>
            <person name="Grimwood J."/>
            <person name="Chapman J.A."/>
            <person name="Shapiro H."/>
            <person name="Aerts A."/>
            <person name="Otillar R.P."/>
            <person name="Terry A.Y."/>
            <person name="Boore J.L."/>
            <person name="Simakov O."/>
            <person name="Marletaz F."/>
            <person name="Cho S.-J."/>
            <person name="Edsinger-Gonzales E."/>
            <person name="Havlak P."/>
            <person name="Kuo D.-H."/>
            <person name="Larsson T."/>
            <person name="Lv J."/>
            <person name="Arendt D."/>
            <person name="Savage R."/>
            <person name="Osoegawa K."/>
            <person name="de Jong P."/>
            <person name="Lindberg D.R."/>
            <person name="Seaver E.C."/>
            <person name="Weisblat D.A."/>
            <person name="Putnam N.H."/>
            <person name="Grigoriev I.V."/>
            <person name="Rokhsar D.S."/>
        </authorList>
    </citation>
    <scope>NUCLEOTIDE SEQUENCE</scope>
    <source>
        <strain evidence="3">I ESC-2004</strain>
    </source>
</reference>
<dbReference type="OrthoDB" id="6326328at2759"/>
<dbReference type="EnsemblMetazoa" id="CapteT196518">
    <property type="protein sequence ID" value="CapteP196518"/>
    <property type="gene ID" value="CapteG196518"/>
</dbReference>
<evidence type="ECO:0000313" key="3">
    <source>
        <dbReference type="Proteomes" id="UP000014760"/>
    </source>
</evidence>